<dbReference type="EMBL" id="JAWWNJ010000205">
    <property type="protein sequence ID" value="KAK6971719.1"/>
    <property type="molecule type" value="Genomic_DNA"/>
</dbReference>
<protein>
    <submittedName>
        <fullName evidence="1">Uncharacterized protein</fullName>
    </submittedName>
</protein>
<keyword evidence="2" id="KW-1185">Reference proteome</keyword>
<gene>
    <name evidence="1" type="ORF">R3P38DRAFT_3241809</name>
</gene>
<evidence type="ECO:0000313" key="2">
    <source>
        <dbReference type="Proteomes" id="UP001362999"/>
    </source>
</evidence>
<name>A0AAV9Z5F6_9AGAR</name>
<dbReference type="AlphaFoldDB" id="A0AAV9Z5F6"/>
<proteinExistence type="predicted"/>
<sequence>MLIPRRRSLPLNPHWHPGRVRAPPHNHIHCPHPPSRTLPRTLDIVLMPPARPTTCVVDPMGMSLSPTSSPAECALPAPSAAKRGYVPSATAPAPHYAALSVTAMSRAGRCPAQGVCIDALRAAPLRPPTPIRASSSWSTQLGSLRKGVYRLSST</sequence>
<accession>A0AAV9Z5F6</accession>
<organism evidence="1 2">
    <name type="scientific">Favolaschia claudopus</name>
    <dbReference type="NCBI Taxonomy" id="2862362"/>
    <lineage>
        <taxon>Eukaryota</taxon>
        <taxon>Fungi</taxon>
        <taxon>Dikarya</taxon>
        <taxon>Basidiomycota</taxon>
        <taxon>Agaricomycotina</taxon>
        <taxon>Agaricomycetes</taxon>
        <taxon>Agaricomycetidae</taxon>
        <taxon>Agaricales</taxon>
        <taxon>Marasmiineae</taxon>
        <taxon>Mycenaceae</taxon>
        <taxon>Favolaschia</taxon>
    </lineage>
</organism>
<reference evidence="1 2" key="1">
    <citation type="journal article" date="2024" name="J Genomics">
        <title>Draft genome sequencing and assembly of Favolaschia claudopus CIRM-BRFM 2984 isolated from oak limbs.</title>
        <authorList>
            <person name="Navarro D."/>
            <person name="Drula E."/>
            <person name="Chaduli D."/>
            <person name="Cazenave R."/>
            <person name="Ahrendt S."/>
            <person name="Wang J."/>
            <person name="Lipzen A."/>
            <person name="Daum C."/>
            <person name="Barry K."/>
            <person name="Grigoriev I.V."/>
            <person name="Favel A."/>
            <person name="Rosso M.N."/>
            <person name="Martin F."/>
        </authorList>
    </citation>
    <scope>NUCLEOTIDE SEQUENCE [LARGE SCALE GENOMIC DNA]</scope>
    <source>
        <strain evidence="1 2">CIRM-BRFM 2984</strain>
    </source>
</reference>
<dbReference type="Proteomes" id="UP001362999">
    <property type="component" value="Unassembled WGS sequence"/>
</dbReference>
<comment type="caution">
    <text evidence="1">The sequence shown here is derived from an EMBL/GenBank/DDBJ whole genome shotgun (WGS) entry which is preliminary data.</text>
</comment>
<evidence type="ECO:0000313" key="1">
    <source>
        <dbReference type="EMBL" id="KAK6971719.1"/>
    </source>
</evidence>